<feature type="transmembrane region" description="Helical" evidence="6">
    <location>
        <begin position="210"/>
        <end position="227"/>
    </location>
</feature>
<evidence type="ECO:0000256" key="5">
    <source>
        <dbReference type="ARBA" id="ARBA00023136"/>
    </source>
</evidence>
<dbReference type="RefSeq" id="WP_023947933.1">
    <property type="nucleotide sequence ID" value="NZ_BASD01000010.1"/>
</dbReference>
<dbReference type="PANTHER" id="PTHR43478">
    <property type="entry name" value="NA+/H+ ANTIPORTER-RELATED"/>
    <property type="match status" value="1"/>
</dbReference>
<feature type="transmembrane region" description="Helical" evidence="6">
    <location>
        <begin position="6"/>
        <end position="38"/>
    </location>
</feature>
<gene>
    <name evidence="8" type="ORF">HFN_0060</name>
</gene>
<dbReference type="EMBL" id="BASD01000010">
    <property type="protein sequence ID" value="GAD18929.1"/>
    <property type="molecule type" value="Genomic_DNA"/>
</dbReference>
<evidence type="ECO:0000256" key="6">
    <source>
        <dbReference type="SAM" id="Phobius"/>
    </source>
</evidence>
<protein>
    <recommendedName>
        <fullName evidence="7">Na+/H+ antiporter NhaC-like C-terminal domain-containing protein</fullName>
    </recommendedName>
</protein>
<dbReference type="GO" id="GO:0005886">
    <property type="term" value="C:plasma membrane"/>
    <property type="evidence" value="ECO:0007669"/>
    <property type="project" value="UniProtKB-SubCell"/>
</dbReference>
<evidence type="ECO:0000313" key="8">
    <source>
        <dbReference type="EMBL" id="GAD18929.1"/>
    </source>
</evidence>
<keyword evidence="9" id="KW-1185">Reference proteome</keyword>
<dbReference type="PANTHER" id="PTHR43478:SF1">
    <property type="entry name" value="NA+_H+ ANTIPORTER NHAC-LIKE C-TERMINAL DOMAIN-CONTAINING PROTEIN"/>
    <property type="match status" value="1"/>
</dbReference>
<dbReference type="Proteomes" id="UP000018143">
    <property type="component" value="Unassembled WGS sequence"/>
</dbReference>
<feature type="domain" description="Na+/H+ antiporter NhaC-like C-terminal" evidence="7">
    <location>
        <begin position="165"/>
        <end position="476"/>
    </location>
</feature>
<feature type="transmembrane region" description="Helical" evidence="6">
    <location>
        <begin position="75"/>
        <end position="104"/>
    </location>
</feature>
<dbReference type="eggNOG" id="COG1757">
    <property type="taxonomic scope" value="Bacteria"/>
</dbReference>
<feature type="transmembrane region" description="Helical" evidence="6">
    <location>
        <begin position="329"/>
        <end position="350"/>
    </location>
</feature>
<proteinExistence type="predicted"/>
<evidence type="ECO:0000259" key="7">
    <source>
        <dbReference type="Pfam" id="PF03553"/>
    </source>
</evidence>
<keyword evidence="5 6" id="KW-0472">Membrane</keyword>
<evidence type="ECO:0000256" key="3">
    <source>
        <dbReference type="ARBA" id="ARBA00022692"/>
    </source>
</evidence>
<dbReference type="STRING" id="1325130.HFN_0060"/>
<feature type="transmembrane region" description="Helical" evidence="6">
    <location>
        <begin position="45"/>
        <end position="63"/>
    </location>
</feature>
<feature type="transmembrane region" description="Helical" evidence="6">
    <location>
        <begin position="116"/>
        <end position="134"/>
    </location>
</feature>
<sequence length="512" mass="55224">MYSDSALSLVVPLCVITLVFITKRVVLSLFVGIVIASIMMNYGDFLGILGYIFTHIAGVFYTSQSGAIEIKSNSLYVFGFLILLGILTQTIAHSGGIGAFVKWARTRIKTAKGSEFVAFVAGIVVFIDDYFNALTVGQISKYLNDVNHSTRERLAYIIDSTSAPICILIPISSWGAYIIGILEEKHIAQQISGIGGGGFFALLSSVVYNYYAWFALLGVILTIFWQINLKAMRKNRNVGVSDFLQSQKHSSSHIWLLVLPIGVLITSVAGMIFWSGYQECKSLSPIAMLQHTQTGFALFWGGCITLCVTFVISIRHLETDSLLPIIKYGTLSMLPAILILIFAWAIGPIINDDMQTGIYLANLCQDVLQSHSSVLLPLVLFAISCFIGFATGTSWGTFAIILPIAASLAQSTHTDFTLAIAAVLSGAVYGDHASPISDTTILSATGAGCSAQSHFITQFPYVNICAFGAIIAFGVASVSTSAVLGYLIGVTRIAHINCPIYFITLSFACHSK</sequence>
<evidence type="ECO:0000313" key="9">
    <source>
        <dbReference type="Proteomes" id="UP000018143"/>
    </source>
</evidence>
<feature type="transmembrane region" description="Helical" evidence="6">
    <location>
        <begin position="154"/>
        <end position="180"/>
    </location>
</feature>
<feature type="transmembrane region" description="Helical" evidence="6">
    <location>
        <begin position="254"/>
        <end position="277"/>
    </location>
</feature>
<dbReference type="InterPro" id="IPR018461">
    <property type="entry name" value="Na/H_Antiport_NhaC-like_C"/>
</dbReference>
<feature type="transmembrane region" description="Helical" evidence="6">
    <location>
        <begin position="297"/>
        <end position="317"/>
    </location>
</feature>
<name>T1CQC7_9HELI</name>
<reference evidence="8 9" key="1">
    <citation type="journal article" date="2013" name="Genome Announc.">
        <title>Draft Genome Sequence of Helicobacter fennelliae Strain MRY12-0050, Isolated from a Bacteremia Patient.</title>
        <authorList>
            <person name="Rimbara E."/>
            <person name="Matsui M."/>
            <person name="Mori S."/>
            <person name="Suzuki S."/>
            <person name="Suzuki M."/>
            <person name="Kim H."/>
            <person name="Sekizuka T."/>
            <person name="Kuroda M."/>
            <person name="Shibayama K."/>
        </authorList>
    </citation>
    <scope>NUCLEOTIDE SEQUENCE [LARGE SCALE GENOMIC DNA]</scope>
    <source>
        <strain evidence="8 9">MRY12-0050</strain>
    </source>
</reference>
<dbReference type="Pfam" id="PF03553">
    <property type="entry name" value="Na_H_antiporter"/>
    <property type="match status" value="1"/>
</dbReference>
<feature type="transmembrane region" description="Helical" evidence="6">
    <location>
        <begin position="461"/>
        <end position="487"/>
    </location>
</feature>
<keyword evidence="2" id="KW-1003">Cell membrane</keyword>
<accession>T1CQC7</accession>
<feature type="transmembrane region" description="Helical" evidence="6">
    <location>
        <begin position="493"/>
        <end position="510"/>
    </location>
</feature>
<evidence type="ECO:0000256" key="4">
    <source>
        <dbReference type="ARBA" id="ARBA00022989"/>
    </source>
</evidence>
<evidence type="ECO:0000256" key="1">
    <source>
        <dbReference type="ARBA" id="ARBA00004651"/>
    </source>
</evidence>
<dbReference type="OrthoDB" id="9762978at2"/>
<evidence type="ECO:0000256" key="2">
    <source>
        <dbReference type="ARBA" id="ARBA00022475"/>
    </source>
</evidence>
<feature type="transmembrane region" description="Helical" evidence="6">
    <location>
        <begin position="378"/>
        <end position="402"/>
    </location>
</feature>
<comment type="subcellular location">
    <subcellularLocation>
        <location evidence="1">Cell membrane</location>
        <topology evidence="1">Multi-pass membrane protein</topology>
    </subcellularLocation>
</comment>
<comment type="caution">
    <text evidence="8">The sequence shown here is derived from an EMBL/GenBank/DDBJ whole genome shotgun (WGS) entry which is preliminary data.</text>
</comment>
<dbReference type="AlphaFoldDB" id="T1CQC7"/>
<keyword evidence="3 6" id="KW-0812">Transmembrane</keyword>
<organism evidence="8 9">
    <name type="scientific">Helicobacter fennelliae MRY12-0050</name>
    <dbReference type="NCBI Taxonomy" id="1325130"/>
    <lineage>
        <taxon>Bacteria</taxon>
        <taxon>Pseudomonadati</taxon>
        <taxon>Campylobacterota</taxon>
        <taxon>Epsilonproteobacteria</taxon>
        <taxon>Campylobacterales</taxon>
        <taxon>Helicobacteraceae</taxon>
        <taxon>Helicobacter</taxon>
    </lineage>
</organism>
<keyword evidence="4 6" id="KW-1133">Transmembrane helix</keyword>